<name>A0ABR1KVP6_9PEZI</name>
<protein>
    <submittedName>
        <fullName evidence="1">Uncharacterized protein</fullName>
    </submittedName>
</protein>
<keyword evidence="2" id="KW-1185">Reference proteome</keyword>
<proteinExistence type="predicted"/>
<dbReference type="EMBL" id="JBBPHU010000002">
    <property type="protein sequence ID" value="KAK7522191.1"/>
    <property type="molecule type" value="Genomic_DNA"/>
</dbReference>
<organism evidence="1 2">
    <name type="scientific">Phyllosticta citriasiana</name>
    <dbReference type="NCBI Taxonomy" id="595635"/>
    <lineage>
        <taxon>Eukaryota</taxon>
        <taxon>Fungi</taxon>
        <taxon>Dikarya</taxon>
        <taxon>Ascomycota</taxon>
        <taxon>Pezizomycotina</taxon>
        <taxon>Dothideomycetes</taxon>
        <taxon>Dothideomycetes incertae sedis</taxon>
        <taxon>Botryosphaeriales</taxon>
        <taxon>Phyllostictaceae</taxon>
        <taxon>Phyllosticta</taxon>
    </lineage>
</organism>
<sequence length="318" mass="34367">MGGSGRSAVAVRPTRTYRHHLTVHHSTGTAPFQLGARGLGEVSCMDASLFLFPSLTATSSPVQSSPVQSSPVQKHNRYSCPTAFPPSAQFRIPYPHTPCVSFAYTRSRTSWCLTALLVANELAREHTTRRPILLESRAPSSRSVVRLLLRSCPTIATILRRHTDPNTLRHHPRAIHHHHLQLLLRLRLRLAHPQDHHLDTRQHILSKSGRAAAPAAPVAPAAAAAAATTGAKATRAVTGTPTRNMSFGSARCGASAGGKVRRQGHHLQTIHTANQYTRRSATSNRGARASCLGRAAGAGWKTSMTMSLVHGKAFGRPR</sequence>
<gene>
    <name evidence="1" type="ORF">IWZ03DRAFT_111793</name>
</gene>
<evidence type="ECO:0000313" key="1">
    <source>
        <dbReference type="EMBL" id="KAK7522191.1"/>
    </source>
</evidence>
<evidence type="ECO:0000313" key="2">
    <source>
        <dbReference type="Proteomes" id="UP001363622"/>
    </source>
</evidence>
<dbReference type="Proteomes" id="UP001363622">
    <property type="component" value="Unassembled WGS sequence"/>
</dbReference>
<reference evidence="1 2" key="1">
    <citation type="submission" date="2024-04" db="EMBL/GenBank/DDBJ databases">
        <title>Phyllosticta paracitricarpa is synonymous to the EU quarantine fungus P. citricarpa based on phylogenomic analyses.</title>
        <authorList>
            <consortium name="Lawrence Berkeley National Laboratory"/>
            <person name="Van Ingen-Buijs V.A."/>
            <person name="Van Westerhoven A.C."/>
            <person name="Haridas S."/>
            <person name="Skiadas P."/>
            <person name="Martin F."/>
            <person name="Groenewald J.Z."/>
            <person name="Crous P.W."/>
            <person name="Seidl M.F."/>
        </authorList>
    </citation>
    <scope>NUCLEOTIDE SEQUENCE [LARGE SCALE GENOMIC DNA]</scope>
    <source>
        <strain evidence="1 2">CBS 123371</strain>
    </source>
</reference>
<comment type="caution">
    <text evidence="1">The sequence shown here is derived from an EMBL/GenBank/DDBJ whole genome shotgun (WGS) entry which is preliminary data.</text>
</comment>
<accession>A0ABR1KVP6</accession>